<evidence type="ECO:0000256" key="3">
    <source>
        <dbReference type="ARBA" id="ARBA00023163"/>
    </source>
</evidence>
<dbReference type="InterPro" id="IPR019887">
    <property type="entry name" value="Tscrpt_reg_AsnC/Lrp_C"/>
</dbReference>
<dbReference type="PROSITE" id="PS50956">
    <property type="entry name" value="HTH_ASNC_2"/>
    <property type="match status" value="1"/>
</dbReference>
<protein>
    <submittedName>
        <fullName evidence="5">Lrp/AsnC family transcriptional regulator</fullName>
    </submittedName>
</protein>
<keyword evidence="3" id="KW-0804">Transcription</keyword>
<reference evidence="5 6" key="1">
    <citation type="submission" date="2024-08" db="EMBL/GenBank/DDBJ databases">
        <title>Two novel Cytobacillus novel species.</title>
        <authorList>
            <person name="Liu G."/>
        </authorList>
    </citation>
    <scope>NUCLEOTIDE SEQUENCE [LARGE SCALE GENOMIC DNA]</scope>
    <source>
        <strain evidence="5 6">FJAT-54145</strain>
    </source>
</reference>
<dbReference type="PANTHER" id="PTHR30154:SF53">
    <property type="entry name" value="HTH-TYPE TRANSCRIPTIONAL REGULATOR LRPC"/>
    <property type="match status" value="1"/>
</dbReference>
<dbReference type="PANTHER" id="PTHR30154">
    <property type="entry name" value="LEUCINE-RESPONSIVE REGULATORY PROTEIN"/>
    <property type="match status" value="1"/>
</dbReference>
<dbReference type="Pfam" id="PF01037">
    <property type="entry name" value="AsnC_trans_reg"/>
    <property type="match status" value="1"/>
</dbReference>
<dbReference type="SUPFAM" id="SSF46785">
    <property type="entry name" value="Winged helix' DNA-binding domain"/>
    <property type="match status" value="1"/>
</dbReference>
<evidence type="ECO:0000313" key="5">
    <source>
        <dbReference type="EMBL" id="MFE8700500.1"/>
    </source>
</evidence>
<dbReference type="SMART" id="SM00344">
    <property type="entry name" value="HTH_ASNC"/>
    <property type="match status" value="1"/>
</dbReference>
<dbReference type="RefSeq" id="WP_389359727.1">
    <property type="nucleotide sequence ID" value="NZ_JBIACK010000002.1"/>
</dbReference>
<keyword evidence="6" id="KW-1185">Reference proteome</keyword>
<accession>A0ABW6KC92</accession>
<dbReference type="EMBL" id="JBIACK010000002">
    <property type="protein sequence ID" value="MFE8700500.1"/>
    <property type="molecule type" value="Genomic_DNA"/>
</dbReference>
<sequence>MDLIDIQLLELLQKNARMTISDLSTELALSRPSISERLHRLQEKGVIQEYSARVSLSAVGREILLIILVSNLKVSVREFEEMIKEEEEVIECHRVTGEVSYFIKAAVSNMNNMRLLIDRLIPYGNINTSTVLSSPVAYRYILPIDEKVE</sequence>
<evidence type="ECO:0000256" key="2">
    <source>
        <dbReference type="ARBA" id="ARBA00023125"/>
    </source>
</evidence>
<evidence type="ECO:0000256" key="1">
    <source>
        <dbReference type="ARBA" id="ARBA00023015"/>
    </source>
</evidence>
<dbReference type="InterPro" id="IPR019885">
    <property type="entry name" value="Tscrpt_reg_HTH_AsnC-type_CS"/>
</dbReference>
<keyword evidence="2" id="KW-0238">DNA-binding</keyword>
<gene>
    <name evidence="5" type="ORF">ACFYKX_07745</name>
</gene>
<proteinExistence type="predicted"/>
<dbReference type="InterPro" id="IPR011991">
    <property type="entry name" value="ArsR-like_HTH"/>
</dbReference>
<dbReference type="SUPFAM" id="SSF54909">
    <property type="entry name" value="Dimeric alpha+beta barrel"/>
    <property type="match status" value="1"/>
</dbReference>
<organism evidence="5 6">
    <name type="scientific">Cytobacillus spartinae</name>
    <dbReference type="NCBI Taxonomy" id="3299023"/>
    <lineage>
        <taxon>Bacteria</taxon>
        <taxon>Bacillati</taxon>
        <taxon>Bacillota</taxon>
        <taxon>Bacilli</taxon>
        <taxon>Bacillales</taxon>
        <taxon>Bacillaceae</taxon>
        <taxon>Cytobacillus</taxon>
    </lineage>
</organism>
<comment type="caution">
    <text evidence="5">The sequence shown here is derived from an EMBL/GenBank/DDBJ whole genome shotgun (WGS) entry which is preliminary data.</text>
</comment>
<dbReference type="InterPro" id="IPR036390">
    <property type="entry name" value="WH_DNA-bd_sf"/>
</dbReference>
<keyword evidence="1" id="KW-0805">Transcription regulation</keyword>
<dbReference type="InterPro" id="IPR019888">
    <property type="entry name" value="Tscrpt_reg_AsnC-like"/>
</dbReference>
<dbReference type="Pfam" id="PF13412">
    <property type="entry name" value="HTH_24"/>
    <property type="match status" value="1"/>
</dbReference>
<dbReference type="InterPro" id="IPR000485">
    <property type="entry name" value="AsnC-type_HTH_dom"/>
</dbReference>
<dbReference type="PROSITE" id="PS00519">
    <property type="entry name" value="HTH_ASNC_1"/>
    <property type="match status" value="1"/>
</dbReference>
<dbReference type="Gene3D" id="3.30.70.920">
    <property type="match status" value="1"/>
</dbReference>
<name>A0ABW6KC92_9BACI</name>
<dbReference type="InterPro" id="IPR011008">
    <property type="entry name" value="Dimeric_a/b-barrel"/>
</dbReference>
<dbReference type="CDD" id="cd00090">
    <property type="entry name" value="HTH_ARSR"/>
    <property type="match status" value="1"/>
</dbReference>
<dbReference type="PRINTS" id="PR00033">
    <property type="entry name" value="HTHASNC"/>
</dbReference>
<dbReference type="Gene3D" id="1.10.10.10">
    <property type="entry name" value="Winged helix-like DNA-binding domain superfamily/Winged helix DNA-binding domain"/>
    <property type="match status" value="1"/>
</dbReference>
<feature type="domain" description="HTH asnC-type" evidence="4">
    <location>
        <begin position="1"/>
        <end position="62"/>
    </location>
</feature>
<evidence type="ECO:0000259" key="4">
    <source>
        <dbReference type="PROSITE" id="PS50956"/>
    </source>
</evidence>
<evidence type="ECO:0000313" key="6">
    <source>
        <dbReference type="Proteomes" id="UP001601059"/>
    </source>
</evidence>
<dbReference type="InterPro" id="IPR036388">
    <property type="entry name" value="WH-like_DNA-bd_sf"/>
</dbReference>
<dbReference type="Proteomes" id="UP001601059">
    <property type="component" value="Unassembled WGS sequence"/>
</dbReference>